<comment type="caution">
    <text evidence="1">The sequence shown here is derived from an EMBL/GenBank/DDBJ whole genome shotgun (WGS) entry which is preliminary data.</text>
</comment>
<organism evidence="1 2">
    <name type="scientific">Pseudomonas protegens</name>
    <dbReference type="NCBI Taxonomy" id="380021"/>
    <lineage>
        <taxon>Bacteria</taxon>
        <taxon>Pseudomonadati</taxon>
        <taxon>Pseudomonadota</taxon>
        <taxon>Gammaproteobacteria</taxon>
        <taxon>Pseudomonadales</taxon>
        <taxon>Pseudomonadaceae</taxon>
        <taxon>Pseudomonas</taxon>
    </lineage>
</organism>
<accession>A0A2T6GR35</accession>
<protein>
    <submittedName>
        <fullName evidence="1">Uncharacterized protein</fullName>
    </submittedName>
</protein>
<name>A0A2T6GR35_9PSED</name>
<sequence>MIYQLWMEPDDGQAFCPSGPQGNSARQLLHPDAKLVWEVEAHNHFDAMTRYYAYMEWGEYKSDLAEPEQK</sequence>
<evidence type="ECO:0000313" key="2">
    <source>
        <dbReference type="Proteomes" id="UP000244178"/>
    </source>
</evidence>
<proteinExistence type="predicted"/>
<dbReference type="AlphaFoldDB" id="A0A2T6GR35"/>
<dbReference type="RefSeq" id="WP_108542913.1">
    <property type="nucleotide sequence ID" value="NZ_PIZE01000012.1"/>
</dbReference>
<evidence type="ECO:0000313" key="1">
    <source>
        <dbReference type="EMBL" id="PUA46628.1"/>
    </source>
</evidence>
<gene>
    <name evidence="1" type="ORF">C5U62_01190</name>
</gene>
<dbReference type="EMBL" id="PYJM01000001">
    <property type="protein sequence ID" value="PUA46628.1"/>
    <property type="molecule type" value="Genomic_DNA"/>
</dbReference>
<reference evidence="1 2" key="1">
    <citation type="submission" date="2018-03" db="EMBL/GenBank/DDBJ databases">
        <title>Draft genome sequence of the plant growth promoting rhizobacterium Pseudomonas protegens strain BNJ-SS-45 isolated from wheat (Triticum aestivum) rhizosphere.</title>
        <authorList>
            <person name="Bajpai A."/>
            <person name="Shende K."/>
            <person name="Meena N."/>
            <person name="Upadhyayula S.R."/>
            <person name="Suravajhala P."/>
            <person name="Medicherla K.M."/>
            <person name="Johri B.N."/>
        </authorList>
    </citation>
    <scope>NUCLEOTIDE SEQUENCE [LARGE SCALE GENOMIC DNA]</scope>
    <source>
        <strain evidence="1 2">BNJ-SS-45</strain>
    </source>
</reference>
<dbReference type="Proteomes" id="UP000244178">
    <property type="component" value="Unassembled WGS sequence"/>
</dbReference>